<keyword evidence="11" id="KW-1185">Reference proteome</keyword>
<evidence type="ECO:0008006" key="12">
    <source>
        <dbReference type="Google" id="ProtNLM"/>
    </source>
</evidence>
<evidence type="ECO:0000313" key="10">
    <source>
        <dbReference type="EMBL" id="KAH0813208.1"/>
    </source>
</evidence>
<dbReference type="GO" id="GO:0004497">
    <property type="term" value="F:monooxygenase activity"/>
    <property type="evidence" value="ECO:0007669"/>
    <property type="project" value="UniProtKB-KW"/>
</dbReference>
<dbReference type="InterPro" id="IPR017972">
    <property type="entry name" value="Cyt_P450_CS"/>
</dbReference>
<dbReference type="PANTHER" id="PTHR24279">
    <property type="entry name" value="CYTOCHROME P450"/>
    <property type="match status" value="1"/>
</dbReference>
<dbReference type="SUPFAM" id="SSF140996">
    <property type="entry name" value="Hermes dimerisation domain"/>
    <property type="match status" value="1"/>
</dbReference>
<dbReference type="PROSITE" id="PS00086">
    <property type="entry name" value="CYTOCHROME_P450"/>
    <property type="match status" value="4"/>
</dbReference>
<comment type="caution">
    <text evidence="10">The sequence shown here is derived from an EMBL/GenBank/DDBJ whole genome shotgun (WGS) entry which is preliminary data.</text>
</comment>
<evidence type="ECO:0000256" key="3">
    <source>
        <dbReference type="ARBA" id="ARBA00022617"/>
    </source>
</evidence>
<dbReference type="PRINTS" id="PR00385">
    <property type="entry name" value="P450"/>
</dbReference>
<dbReference type="InterPro" id="IPR002401">
    <property type="entry name" value="Cyt_P450_E_grp-I"/>
</dbReference>
<comment type="cofactor">
    <cofactor evidence="1 8">
        <name>heme</name>
        <dbReference type="ChEBI" id="CHEBI:30413"/>
    </cofactor>
</comment>
<dbReference type="InterPro" id="IPR001128">
    <property type="entry name" value="Cyt_P450"/>
</dbReference>
<dbReference type="SUPFAM" id="SSF53098">
    <property type="entry name" value="Ribonuclease H-like"/>
    <property type="match status" value="1"/>
</dbReference>
<dbReference type="PRINTS" id="PR00463">
    <property type="entry name" value="EP450I"/>
</dbReference>
<name>A0A8J6HEY8_TENMO</name>
<feature type="binding site" description="axial binding residue" evidence="8">
    <location>
        <position position="415"/>
    </location>
    <ligand>
        <name>heme</name>
        <dbReference type="ChEBI" id="CHEBI:30413"/>
    </ligand>
    <ligandPart>
        <name>Fe</name>
        <dbReference type="ChEBI" id="CHEBI:18248"/>
    </ligandPart>
</feature>
<evidence type="ECO:0000256" key="9">
    <source>
        <dbReference type="SAM" id="MobiDB-lite"/>
    </source>
</evidence>
<keyword evidence="7" id="KW-0503">Monooxygenase</keyword>
<evidence type="ECO:0000256" key="1">
    <source>
        <dbReference type="ARBA" id="ARBA00001971"/>
    </source>
</evidence>
<reference evidence="10" key="2">
    <citation type="submission" date="2021-08" db="EMBL/GenBank/DDBJ databases">
        <authorList>
            <person name="Eriksson T."/>
        </authorList>
    </citation>
    <scope>NUCLEOTIDE SEQUENCE</scope>
    <source>
        <strain evidence="10">Stoneville</strain>
        <tissue evidence="10">Whole head</tissue>
    </source>
</reference>
<evidence type="ECO:0000256" key="6">
    <source>
        <dbReference type="ARBA" id="ARBA00023004"/>
    </source>
</evidence>
<dbReference type="InterPro" id="IPR012337">
    <property type="entry name" value="RNaseH-like_sf"/>
</dbReference>
<dbReference type="EMBL" id="JABDTM020025490">
    <property type="protein sequence ID" value="KAH0813208.1"/>
    <property type="molecule type" value="Genomic_DNA"/>
</dbReference>
<dbReference type="InterPro" id="IPR036396">
    <property type="entry name" value="Cyt_P450_sf"/>
</dbReference>
<dbReference type="GO" id="GO:0016705">
    <property type="term" value="F:oxidoreductase activity, acting on paired donors, with incorporation or reduction of molecular oxygen"/>
    <property type="evidence" value="ECO:0007669"/>
    <property type="project" value="InterPro"/>
</dbReference>
<evidence type="ECO:0000313" key="11">
    <source>
        <dbReference type="Proteomes" id="UP000719412"/>
    </source>
</evidence>
<evidence type="ECO:0000256" key="7">
    <source>
        <dbReference type="ARBA" id="ARBA00023033"/>
    </source>
</evidence>
<evidence type="ECO:0000256" key="8">
    <source>
        <dbReference type="PIRSR" id="PIRSR602401-1"/>
    </source>
</evidence>
<protein>
    <recommendedName>
        <fullName evidence="12">Cytochrome P450 monooxygenase</fullName>
    </recommendedName>
</protein>
<dbReference type="GO" id="GO:0005506">
    <property type="term" value="F:iron ion binding"/>
    <property type="evidence" value="ECO:0007669"/>
    <property type="project" value="InterPro"/>
</dbReference>
<keyword evidence="5" id="KW-0560">Oxidoreductase</keyword>
<dbReference type="GO" id="GO:0020037">
    <property type="term" value="F:heme binding"/>
    <property type="evidence" value="ECO:0007669"/>
    <property type="project" value="InterPro"/>
</dbReference>
<dbReference type="InterPro" id="IPR050479">
    <property type="entry name" value="CYP11_CYP27_families"/>
</dbReference>
<evidence type="ECO:0000256" key="4">
    <source>
        <dbReference type="ARBA" id="ARBA00022723"/>
    </source>
</evidence>
<organism evidence="10 11">
    <name type="scientific">Tenebrio molitor</name>
    <name type="common">Yellow mealworm beetle</name>
    <dbReference type="NCBI Taxonomy" id="7067"/>
    <lineage>
        <taxon>Eukaryota</taxon>
        <taxon>Metazoa</taxon>
        <taxon>Ecdysozoa</taxon>
        <taxon>Arthropoda</taxon>
        <taxon>Hexapoda</taxon>
        <taxon>Insecta</taxon>
        <taxon>Pterygota</taxon>
        <taxon>Neoptera</taxon>
        <taxon>Endopterygota</taxon>
        <taxon>Coleoptera</taxon>
        <taxon>Polyphaga</taxon>
        <taxon>Cucujiformia</taxon>
        <taxon>Tenebrionidae</taxon>
        <taxon>Tenebrio</taxon>
    </lineage>
</organism>
<dbReference type="PANTHER" id="PTHR24279:SF120">
    <property type="entry name" value="CYTOCHROME P450"/>
    <property type="match status" value="1"/>
</dbReference>
<evidence type="ECO:0000256" key="5">
    <source>
        <dbReference type="ARBA" id="ARBA00023002"/>
    </source>
</evidence>
<proteinExistence type="inferred from homology"/>
<gene>
    <name evidence="10" type="ORF">GEV33_009586</name>
</gene>
<sequence length="2759" mass="315290">MNRTKILAHFTKQNYGKVLMSTSAQTSIAESATERRLEHYKHLNALQNNETKPSGWDEAQPINKIPGPKPYLIGNTWRFFIPKIGDLYGLDLLELHKVTIVNPILMQPRNVAQYTDKMNLVADELIDNIQFFSEQNDKGQMPDDFNHELYKWSLESVGVVTMDKHLGCLKRDNDKNSEGQKLIQSVLQMFQLMYKLDVLPSMWRIVSTKNWRKYVEILDYMLHTNLKYINQQIDKIESGEIGDQNEATSVLQKMIKIDRNVAIAMSVDMMIAGVDTTGRVLAAALYYLSKNPEVQEKMRSEALTLLKTKESPVTHEVLKNAPYLKAVIKETTRLAPIAIGNLRTTAKDLVLGGYQIPKGTDVLSSTLMLCTKEENFYKATEFLPDRWLSTTTGELSHKNANPFVFAPFGYGSRSCIGKRLANLELETAVLKIIRNFELKWPHDDMVFTTTTLHGIARPLRIQDPNINARVQPLFHMEHYPRTNSRNPPPYVNRKATGTFGRFNVAFIISAVSWFVHHDGLKIFMSTSVRTATENSTNEKKLQHYKNLNALDTTDAKPSDWNEARPFEDLPGPKPAPIVGNLWRFVLPKIGDFYGLDFPDILRRIREQYGDISILKGLLSGRPMVLLFNPKDFETIYRNEGVWPIRIGLPSFDRYREMRKDAIPNFGLAQNQGEEWFKTRSMVNPILMQPRNSLQYADKMNLVADELVDNIKFLAEQNNGQMPKTFTNELHKWSLESIGVVTLDEHLGCLKRNLDKNSETQKLIDCALQLFQLVYKIDILPSMSKFMSTPNWKKFIQVLDFMLQTNLKYINRTLDKLETKKMDEDEKSSVLQKLLKLNRNVAVGMSLDMMIAGIDTTGRVLASGLYYLSKNPEKQAELRKEAVALLKNKDTPITKETLAKASYLQAVVKEILRLAPIAVGNSRTTPKDVVIGGYQIPKGIDVLTCNLVVCTSDDYFSRGKEFIPERWLPSAPKELSTKNTNPFIFAPFGTGTRGCIGRRLATMELQIAILKEYFPVVASRILQDYLDDFTIWTNAWRVKPNPLLKFQNVTRTLNSNNSTANETLSTSFKYPSRDGRLFNKIQRIPTSIHQDQQDLEPQRPPYNQDQDQPAPQGQEARVPPYSLTIINHIAFVKATTENAANEKKFQHYKNLNALDTTDTQPSDWNEARPFEDLPGPKPTPIVGNLWRFVLPKIGDFYGLDFPDILRRIREQYGDISILKGLLSGRPMVLLFNPKDFETIYRNEGVWPIRVGLPSLDRYREMRKDAMPSFGMPQHQGEEWFKYRSMVNPILMQPRNSLQYADKMNLVADELVDNIKFLVEQNNGQMPKTFTNELHKWSLESIGVVTLDKHLGKLEEVNPHDADDAQMEDGPTTNLFVPEESDHDDNMSLLSLPSVASTSSVTLTTESRDTTVMQPTLQTFLNRTKKFDINNPKAQAIHNAITRMICTESLPFNFVESDGFKHLINKLCPKYQIPNRKYFSDKVVPKLYRRAKEKLREHLNTVTAFGFAVTTDIWTAKGNHDYISVTAHFIDNTFKKNHVVLDVIGFEGATHNAVSIAENLREAFREWGIEQRVKIVLSDNAANMKAAMRQLHLENIGCTVHTLQLIVNSGCLNNFGSIKIMLHSARAIVTHFKHSVSSMKSLHSAQKTLGMKQKTLLQDEPTRWDSTYIMLERLWDQKSAISMVSSSANFKNMSRAEWSLAENVLKILKHFYEATKSFSKHSSGLSDVWALIESLKTIMKDYLTEDDADSDVTAATKEISSQISKRFGEIKNNETYILATALDPRYKAQLFSDETKDELKDLLKENYPLRYANDHERSPQQYQEFDTLDKTEEAGTITLFSVTKKLLLSKNKSDEHSTGTTSKNKNIDRDIENEISVYLHERTEPLESDPVEFWKKEIRFPHLKKLAAYYLAIPAGSVFSEQIFSETGCIVTRCLKRNLDKDSETEKLIDCALQLFQLIYKIDILPSMSKFMSTPNWKKLIQVLDFMLQTNLKYINQTLDKLETKKLDEDEKSSVLQKLLKLDRNIAVGMSLDMMIAGIDTTGRVLAGGLYYLSKNPEKQAELRKEAVALLKNKDTPITKETLAKASYLQAVVKEILRLAPIGVGNTRTTPKNVVIGGYQIPKGIDVLTCNLVLCTSDEYFSRGKEFIPERWIPSAPKELSTKNTNPFIFAPFGTGTRGCIGRRLATMELQIAILKIVRNFELEWPHEDMVFETKMFYGFRMLSTKLFRLVSHNGTRISMSTGVRITENPLDEKKFQHYKNLHELEKSDAKPVGWGEAKPFKSIPRPKPVPIFGNIWRFLPKIGNFHGLDFVEIQKLIWDQHGDIAVLEGLNGPPIVMLFNPKYFETLHRNEGVWPIRRGLASLDYFREMRKYTYPRFGMVQHQGEEWFKYRSVVNPILMQPRNNLQYIDKMNLVADELVDNVKFLAEQHNGEMPDNFNNELYKWSLESVGVVTLDKHLGCLKRDLDSHSETQQLIQSVLQVFELTYKLDILPSMYKYVSTSNWRKLVKALDFILKTNVKYINQTLDKLQTKEIDINDETSSVLQKLLKLDRNVAVGMSIDMMLAGIDTTGRVLAAGLYYLSKNPEKQTQLRNEAVALLQDKDTPITKEILAKASYLQGVIKEVTRLAPIAVGNLRTTVKNLIFGGYQVPSGTDVFTCNLALCTSDDYFPRAKEFLPERWLASGPKELSHKNTNPFVFLPFGFGPRSCIGKRLAHVELQTALLKIIRNFELQWPHEDMTFTTTALYGITQPLKLHVKCVSQ</sequence>
<keyword evidence="6 8" id="KW-0408">Iron</keyword>
<reference evidence="10" key="1">
    <citation type="journal article" date="2020" name="J Insects Food Feed">
        <title>The yellow mealworm (Tenebrio molitor) genome: a resource for the emerging insects as food and feed industry.</title>
        <authorList>
            <person name="Eriksson T."/>
            <person name="Andere A."/>
            <person name="Kelstrup H."/>
            <person name="Emery V."/>
            <person name="Picard C."/>
        </authorList>
    </citation>
    <scope>NUCLEOTIDE SEQUENCE</scope>
    <source>
        <strain evidence="10">Stoneville</strain>
        <tissue evidence="10">Whole head</tissue>
    </source>
</reference>
<evidence type="ECO:0000256" key="2">
    <source>
        <dbReference type="ARBA" id="ARBA00010617"/>
    </source>
</evidence>
<keyword evidence="4 8" id="KW-0479">Metal-binding</keyword>
<comment type="similarity">
    <text evidence="2">Belongs to the cytochrome P450 family.</text>
</comment>
<feature type="region of interest" description="Disordered" evidence="9">
    <location>
        <begin position="1089"/>
        <end position="1115"/>
    </location>
</feature>
<accession>A0A8J6HEY8</accession>
<dbReference type="GO" id="GO:0046983">
    <property type="term" value="F:protein dimerization activity"/>
    <property type="evidence" value="ECO:0007669"/>
    <property type="project" value="InterPro"/>
</dbReference>
<feature type="compositionally biased region" description="Polar residues" evidence="9">
    <location>
        <begin position="1100"/>
        <end position="1110"/>
    </location>
</feature>
<dbReference type="Gene3D" id="1.10.630.10">
    <property type="entry name" value="Cytochrome P450"/>
    <property type="match status" value="5"/>
</dbReference>
<dbReference type="SUPFAM" id="SSF48264">
    <property type="entry name" value="Cytochrome P450"/>
    <property type="match status" value="5"/>
</dbReference>
<dbReference type="CDD" id="cd11054">
    <property type="entry name" value="CYP24A1-like"/>
    <property type="match status" value="3"/>
</dbReference>
<dbReference type="Proteomes" id="UP000719412">
    <property type="component" value="Unassembled WGS sequence"/>
</dbReference>
<dbReference type="FunFam" id="1.10.630.10:FF:000006">
    <property type="entry name" value="Cytochrome P450 302a1, mitochondrial"/>
    <property type="match status" value="2"/>
</dbReference>
<keyword evidence="3 8" id="KW-0349">Heme</keyword>
<dbReference type="Pfam" id="PF00067">
    <property type="entry name" value="p450"/>
    <property type="match status" value="5"/>
</dbReference>